<protein>
    <recommendedName>
        <fullName evidence="8">Virulence sensor protein BvgS</fullName>
        <ecNumber evidence="2">2.7.13.3</ecNumber>
    </recommendedName>
</protein>
<dbReference type="Pfam" id="PF05226">
    <property type="entry name" value="CHASE2"/>
    <property type="match status" value="1"/>
</dbReference>
<evidence type="ECO:0000256" key="6">
    <source>
        <dbReference type="ARBA" id="ARBA00023026"/>
    </source>
</evidence>
<dbReference type="CDD" id="cd00082">
    <property type="entry name" value="HisKA"/>
    <property type="match status" value="1"/>
</dbReference>
<dbReference type="PROSITE" id="PS50110">
    <property type="entry name" value="RESPONSE_REGULATORY"/>
    <property type="match status" value="1"/>
</dbReference>
<dbReference type="Pfam" id="PF02518">
    <property type="entry name" value="HATPase_c"/>
    <property type="match status" value="1"/>
</dbReference>
<reference evidence="13 14" key="1">
    <citation type="journal article" date="2007" name="Int. J. Syst. Evol. Microbiol.">
        <title>Description of Pelomonas aquatica sp. nov. and Pelomonas puraquae sp. nov., isolated from industrial and haemodialysis water.</title>
        <authorList>
            <person name="Gomila M."/>
            <person name="Bowien B."/>
            <person name="Falsen E."/>
            <person name="Moore E.R."/>
            <person name="Lalucat J."/>
        </authorList>
    </citation>
    <scope>NUCLEOTIDE SEQUENCE [LARGE SCALE GENOMIC DNA]</scope>
    <source>
        <strain evidence="13 14">CCUG 52769</strain>
    </source>
</reference>
<comment type="caution">
    <text evidence="13">The sequence shown here is derived from an EMBL/GenBank/DDBJ whole genome shotgun (WGS) entry which is preliminary data.</text>
</comment>
<dbReference type="FunFam" id="3.30.565.10:FF:000010">
    <property type="entry name" value="Sensor histidine kinase RcsC"/>
    <property type="match status" value="1"/>
</dbReference>
<proteinExistence type="predicted"/>
<evidence type="ECO:0000256" key="4">
    <source>
        <dbReference type="ARBA" id="ARBA00022729"/>
    </source>
</evidence>
<dbReference type="PROSITE" id="PS50109">
    <property type="entry name" value="HIS_KIN"/>
    <property type="match status" value="1"/>
</dbReference>
<dbReference type="GO" id="GO:0000155">
    <property type="term" value="F:phosphorelay sensor kinase activity"/>
    <property type="evidence" value="ECO:0007669"/>
    <property type="project" value="InterPro"/>
</dbReference>
<evidence type="ECO:0000313" key="13">
    <source>
        <dbReference type="EMBL" id="OWR04722.1"/>
    </source>
</evidence>
<feature type="transmembrane region" description="Helical" evidence="10">
    <location>
        <begin position="405"/>
        <end position="423"/>
    </location>
</feature>
<dbReference type="SMART" id="SM00388">
    <property type="entry name" value="HisKA"/>
    <property type="match status" value="1"/>
</dbReference>
<dbReference type="Gene3D" id="3.40.50.2300">
    <property type="match status" value="1"/>
</dbReference>
<evidence type="ECO:0000256" key="5">
    <source>
        <dbReference type="ARBA" id="ARBA00023012"/>
    </source>
</evidence>
<dbReference type="Pfam" id="PF00072">
    <property type="entry name" value="Response_reg"/>
    <property type="match status" value="1"/>
</dbReference>
<evidence type="ECO:0000256" key="2">
    <source>
        <dbReference type="ARBA" id="ARBA00012438"/>
    </source>
</evidence>
<organism evidence="13 14">
    <name type="scientific">Roseateles puraquae</name>
    <dbReference type="NCBI Taxonomy" id="431059"/>
    <lineage>
        <taxon>Bacteria</taxon>
        <taxon>Pseudomonadati</taxon>
        <taxon>Pseudomonadota</taxon>
        <taxon>Betaproteobacteria</taxon>
        <taxon>Burkholderiales</taxon>
        <taxon>Sphaerotilaceae</taxon>
        <taxon>Roseateles</taxon>
    </lineage>
</organism>
<dbReference type="SMART" id="SM00448">
    <property type="entry name" value="REC"/>
    <property type="match status" value="1"/>
</dbReference>
<dbReference type="InterPro" id="IPR004358">
    <property type="entry name" value="Sig_transdc_His_kin-like_C"/>
</dbReference>
<sequence>MGRHRSLRWRQRPAHQHRQARGRAAQALARHLLPAGARLQCRRCRRSLGADADDRAALPALAVAAAAAGRAAALKRWPWLALPAALALWALLSLTGAQARIDRALGDALLRATALPAAAPTTVVVDIDDASLRALREPLGEWPYSREVYAVMLDYLGQVGARLVVMDIVFAGPREGDARLARALAAGPPVVLAAAGLRQPAAVELAPAGQAEQQALVRLGLHGAPGLDWDGLTAPADPLLDALTEPASLGVISTSLDDDGLLRRLPLLHRVQGRSLPSLALAARLRADGVRSWQVQAGAVVSGGRRWPVDELGRLRLRLPALPPGGDDAAPRVPWERLMRAALGGVDDPELAKLLAGRSIFVGSSAFFADEVMTPQGRWSGAAFNAAVFEALGVEPLPLLRDQGAAVWALQALCLALGALPLLLRRQALAAGLGAIGLVALPWTAASQGLLASPALGVLLLGLALLATAIEHERQARRRERELTRERELAEARSRAKTELLAHVSHEMRTPMNAVLGFSDILARSPLRPEQAHQVEVLGHAGRQVFALINDLLDNARIESGRLELASHPFNLVDLVELQLELLRDRAQAQGLWLRVFARTEATGWVLGDQQRVAQIVTNLVGNALKFTRSGGVTVELTREHGPTGPGRVQISVQDTGIGIAPDRLERIFQPFEQADADIAAAFGGTGLGLTITRSLARLMGGDVTVQSRIGEGSRFVVSLDLPEARAPHDDLIEPRADRVAPSRALSLLLAEDSEVNVLVIEGMLAPLGHRITRAADGEQALQALREAPFDLVLMDMLMPVMDGLTATRQWRAIEAAEGLPRTPIVALTAHAFDTDVQQSLAAGCDAHLTKPISLAALLQALAKYARV</sequence>
<evidence type="ECO:0000313" key="14">
    <source>
        <dbReference type="Proteomes" id="UP000197446"/>
    </source>
</evidence>
<dbReference type="SUPFAM" id="SSF55874">
    <property type="entry name" value="ATPase domain of HSP90 chaperone/DNA topoisomerase II/histidine kinase"/>
    <property type="match status" value="1"/>
</dbReference>
<dbReference type="Proteomes" id="UP000197446">
    <property type="component" value="Unassembled WGS sequence"/>
</dbReference>
<dbReference type="InterPro" id="IPR001789">
    <property type="entry name" value="Sig_transdc_resp-reg_receiver"/>
</dbReference>
<keyword evidence="5" id="KW-0902">Two-component regulatory system</keyword>
<evidence type="ECO:0000256" key="3">
    <source>
        <dbReference type="ARBA" id="ARBA00022553"/>
    </source>
</evidence>
<dbReference type="InterPro" id="IPR003661">
    <property type="entry name" value="HisK_dim/P_dom"/>
</dbReference>
<feature type="transmembrane region" description="Helical" evidence="10">
    <location>
        <begin position="428"/>
        <end position="445"/>
    </location>
</feature>
<feature type="transmembrane region" description="Helical" evidence="10">
    <location>
        <begin position="79"/>
        <end position="97"/>
    </location>
</feature>
<dbReference type="Gene3D" id="1.10.287.130">
    <property type="match status" value="1"/>
</dbReference>
<evidence type="ECO:0000256" key="9">
    <source>
        <dbReference type="PROSITE-ProRule" id="PRU00169"/>
    </source>
</evidence>
<dbReference type="EMBL" id="NISI01000002">
    <property type="protein sequence ID" value="OWR04722.1"/>
    <property type="molecule type" value="Genomic_DNA"/>
</dbReference>
<keyword evidence="10" id="KW-0812">Transmembrane</keyword>
<dbReference type="PRINTS" id="PR00344">
    <property type="entry name" value="BCTRLSENSOR"/>
</dbReference>
<dbReference type="SMART" id="SM01080">
    <property type="entry name" value="CHASE2"/>
    <property type="match status" value="1"/>
</dbReference>
<keyword evidence="13" id="KW-0808">Transferase</keyword>
<gene>
    <name evidence="13" type="ORF">CDO81_09095</name>
</gene>
<feature type="domain" description="Response regulatory" evidence="12">
    <location>
        <begin position="747"/>
        <end position="866"/>
    </location>
</feature>
<name>A0A254NCV5_9BURK</name>
<dbReference type="PANTHER" id="PTHR45339">
    <property type="entry name" value="HYBRID SIGNAL TRANSDUCTION HISTIDINE KINASE J"/>
    <property type="match status" value="1"/>
</dbReference>
<keyword evidence="4" id="KW-0732">Signal</keyword>
<keyword evidence="3 9" id="KW-0597">Phosphoprotein</keyword>
<dbReference type="InterPro" id="IPR036890">
    <property type="entry name" value="HATPase_C_sf"/>
</dbReference>
<dbReference type="InterPro" id="IPR003594">
    <property type="entry name" value="HATPase_dom"/>
</dbReference>
<feature type="transmembrane region" description="Helical" evidence="10">
    <location>
        <begin position="451"/>
        <end position="470"/>
    </location>
</feature>
<evidence type="ECO:0000256" key="10">
    <source>
        <dbReference type="SAM" id="Phobius"/>
    </source>
</evidence>
<dbReference type="InterPro" id="IPR011006">
    <property type="entry name" value="CheY-like_superfamily"/>
</dbReference>
<dbReference type="EC" id="2.7.13.3" evidence="2"/>
<dbReference type="PANTHER" id="PTHR45339:SF1">
    <property type="entry name" value="HYBRID SIGNAL TRANSDUCTION HISTIDINE KINASE J"/>
    <property type="match status" value="1"/>
</dbReference>
<keyword evidence="10" id="KW-1133">Transmembrane helix</keyword>
<comment type="catalytic activity">
    <reaction evidence="1">
        <text>ATP + protein L-histidine = ADP + protein N-phospho-L-histidine.</text>
        <dbReference type="EC" id="2.7.13.3"/>
    </reaction>
</comment>
<dbReference type="Gene3D" id="3.30.565.10">
    <property type="entry name" value="Histidine kinase-like ATPase, C-terminal domain"/>
    <property type="match status" value="1"/>
</dbReference>
<keyword evidence="13" id="KW-0418">Kinase</keyword>
<keyword evidence="10" id="KW-0472">Membrane</keyword>
<dbReference type="InterPro" id="IPR036097">
    <property type="entry name" value="HisK_dim/P_sf"/>
</dbReference>
<feature type="modified residue" description="4-aspartylphosphate" evidence="9">
    <location>
        <position position="796"/>
    </location>
</feature>
<dbReference type="SUPFAM" id="SSF47384">
    <property type="entry name" value="Homodimeric domain of signal transducing histidine kinase"/>
    <property type="match status" value="1"/>
</dbReference>
<dbReference type="SUPFAM" id="SSF52172">
    <property type="entry name" value="CheY-like"/>
    <property type="match status" value="1"/>
</dbReference>
<dbReference type="InterPro" id="IPR007890">
    <property type="entry name" value="CHASE2"/>
</dbReference>
<keyword evidence="6" id="KW-0843">Virulence</keyword>
<dbReference type="AlphaFoldDB" id="A0A254NCV5"/>
<dbReference type="Pfam" id="PF00512">
    <property type="entry name" value="HisKA"/>
    <property type="match status" value="1"/>
</dbReference>
<dbReference type="SMART" id="SM00387">
    <property type="entry name" value="HATPase_c"/>
    <property type="match status" value="1"/>
</dbReference>
<evidence type="ECO:0000256" key="8">
    <source>
        <dbReference type="ARBA" id="ARBA00070152"/>
    </source>
</evidence>
<feature type="domain" description="Histidine kinase" evidence="11">
    <location>
        <begin position="503"/>
        <end position="724"/>
    </location>
</feature>
<accession>A0A254NCV5</accession>
<keyword evidence="14" id="KW-1185">Reference proteome</keyword>
<evidence type="ECO:0000259" key="12">
    <source>
        <dbReference type="PROSITE" id="PS50110"/>
    </source>
</evidence>
<comment type="function">
    <text evidence="7">Member of the two-component regulatory system BvgS/BvgA. Phosphorylates BvgA via a four-step phosphorelay in response to environmental signals.</text>
</comment>
<evidence type="ECO:0000256" key="7">
    <source>
        <dbReference type="ARBA" id="ARBA00058004"/>
    </source>
</evidence>
<evidence type="ECO:0000259" key="11">
    <source>
        <dbReference type="PROSITE" id="PS50109"/>
    </source>
</evidence>
<evidence type="ECO:0000256" key="1">
    <source>
        <dbReference type="ARBA" id="ARBA00000085"/>
    </source>
</evidence>
<dbReference type="CDD" id="cd17546">
    <property type="entry name" value="REC_hyHK_CKI1_RcsC-like"/>
    <property type="match status" value="1"/>
</dbReference>
<dbReference type="InterPro" id="IPR005467">
    <property type="entry name" value="His_kinase_dom"/>
</dbReference>
<dbReference type="CDD" id="cd16922">
    <property type="entry name" value="HATPase_EvgS-ArcB-TorS-like"/>
    <property type="match status" value="1"/>
</dbReference>